<accession>A0AA45C504</accession>
<keyword evidence="7" id="KW-1185">Reference proteome</keyword>
<dbReference type="Gene3D" id="3.40.50.10490">
    <property type="entry name" value="Glucose-6-phosphate isomerase like protein, domain 1"/>
    <property type="match status" value="1"/>
</dbReference>
<dbReference type="InterPro" id="IPR009057">
    <property type="entry name" value="Homeodomain-like_sf"/>
</dbReference>
<dbReference type="PANTHER" id="PTHR30514:SF1">
    <property type="entry name" value="HTH-TYPE TRANSCRIPTIONAL REGULATOR HEXR-RELATED"/>
    <property type="match status" value="1"/>
</dbReference>
<dbReference type="PANTHER" id="PTHR30514">
    <property type="entry name" value="GLUCOKINASE"/>
    <property type="match status" value="1"/>
</dbReference>
<dbReference type="InterPro" id="IPR000281">
    <property type="entry name" value="HTH_RpiR"/>
</dbReference>
<evidence type="ECO:0000259" key="5">
    <source>
        <dbReference type="PROSITE" id="PS51464"/>
    </source>
</evidence>
<dbReference type="CDD" id="cd05013">
    <property type="entry name" value="SIS_RpiR"/>
    <property type="match status" value="1"/>
</dbReference>
<dbReference type="Gene3D" id="1.10.10.10">
    <property type="entry name" value="Winged helix-like DNA-binding domain superfamily/Winged helix DNA-binding domain"/>
    <property type="match status" value="1"/>
</dbReference>
<feature type="domain" description="SIS" evidence="5">
    <location>
        <begin position="125"/>
        <end position="265"/>
    </location>
</feature>
<proteinExistence type="predicted"/>
<dbReference type="AlphaFoldDB" id="A0AA45C504"/>
<dbReference type="InterPro" id="IPR047640">
    <property type="entry name" value="RpiR-like"/>
</dbReference>
<dbReference type="GO" id="GO:0097367">
    <property type="term" value="F:carbohydrate derivative binding"/>
    <property type="evidence" value="ECO:0007669"/>
    <property type="project" value="InterPro"/>
</dbReference>
<dbReference type="InterPro" id="IPR046348">
    <property type="entry name" value="SIS_dom_sf"/>
</dbReference>
<evidence type="ECO:0000256" key="3">
    <source>
        <dbReference type="ARBA" id="ARBA00023163"/>
    </source>
</evidence>
<organism evidence="6 7">
    <name type="scientific">Oceanotoga teriensis</name>
    <dbReference type="NCBI Taxonomy" id="515440"/>
    <lineage>
        <taxon>Bacteria</taxon>
        <taxon>Thermotogati</taxon>
        <taxon>Thermotogota</taxon>
        <taxon>Thermotogae</taxon>
        <taxon>Petrotogales</taxon>
        <taxon>Petrotogaceae</taxon>
        <taxon>Oceanotoga</taxon>
    </lineage>
</organism>
<evidence type="ECO:0000256" key="1">
    <source>
        <dbReference type="ARBA" id="ARBA00023015"/>
    </source>
</evidence>
<gene>
    <name evidence="6" type="ORF">C7380_12226</name>
</gene>
<dbReference type="RefSeq" id="WP_158274898.1">
    <property type="nucleotide sequence ID" value="NZ_JAMHJO010000005.1"/>
</dbReference>
<evidence type="ECO:0000313" key="6">
    <source>
        <dbReference type="EMBL" id="PWJ87701.1"/>
    </source>
</evidence>
<dbReference type="Pfam" id="PF01380">
    <property type="entry name" value="SIS"/>
    <property type="match status" value="1"/>
</dbReference>
<evidence type="ECO:0000313" key="7">
    <source>
        <dbReference type="Proteomes" id="UP000245921"/>
    </source>
</evidence>
<dbReference type="PROSITE" id="PS51071">
    <property type="entry name" value="HTH_RPIR"/>
    <property type="match status" value="1"/>
</dbReference>
<dbReference type="PROSITE" id="PS51464">
    <property type="entry name" value="SIS"/>
    <property type="match status" value="1"/>
</dbReference>
<dbReference type="SUPFAM" id="SSF53697">
    <property type="entry name" value="SIS domain"/>
    <property type="match status" value="1"/>
</dbReference>
<dbReference type="InterPro" id="IPR035472">
    <property type="entry name" value="RpiR-like_SIS"/>
</dbReference>
<evidence type="ECO:0000259" key="4">
    <source>
        <dbReference type="PROSITE" id="PS51071"/>
    </source>
</evidence>
<protein>
    <submittedName>
        <fullName evidence="6">RpiR family transcriptional regulator</fullName>
    </submittedName>
</protein>
<dbReference type="SUPFAM" id="SSF46689">
    <property type="entry name" value="Homeodomain-like"/>
    <property type="match status" value="1"/>
</dbReference>
<name>A0AA45C504_9BACT</name>
<dbReference type="GO" id="GO:0003700">
    <property type="term" value="F:DNA-binding transcription factor activity"/>
    <property type="evidence" value="ECO:0007669"/>
    <property type="project" value="InterPro"/>
</dbReference>
<dbReference type="Proteomes" id="UP000245921">
    <property type="component" value="Unassembled WGS sequence"/>
</dbReference>
<keyword evidence="3" id="KW-0804">Transcription</keyword>
<dbReference type="Pfam" id="PF01418">
    <property type="entry name" value="HTH_6"/>
    <property type="match status" value="1"/>
</dbReference>
<feature type="domain" description="HTH rpiR-type" evidence="4">
    <location>
        <begin position="3"/>
        <end position="79"/>
    </location>
</feature>
<comment type="caution">
    <text evidence="6">The sequence shown here is derived from an EMBL/GenBank/DDBJ whole genome shotgun (WGS) entry which is preliminary data.</text>
</comment>
<dbReference type="EMBL" id="QGGI01000022">
    <property type="protein sequence ID" value="PWJ87701.1"/>
    <property type="molecule type" value="Genomic_DNA"/>
</dbReference>
<keyword evidence="1" id="KW-0805">Transcription regulation</keyword>
<reference evidence="6 7" key="1">
    <citation type="submission" date="2018-05" db="EMBL/GenBank/DDBJ databases">
        <title>Genomic Encyclopedia of Type Strains, Phase IV (KMG-IV): sequencing the most valuable type-strain genomes for metagenomic binning, comparative biology and taxonomic classification.</title>
        <authorList>
            <person name="Goeker M."/>
        </authorList>
    </citation>
    <scope>NUCLEOTIDE SEQUENCE [LARGE SCALE GENOMIC DNA]</scope>
    <source>
        <strain evidence="6 7">DSM 24906</strain>
    </source>
</reference>
<dbReference type="InterPro" id="IPR036388">
    <property type="entry name" value="WH-like_DNA-bd_sf"/>
</dbReference>
<dbReference type="GO" id="GO:0003677">
    <property type="term" value="F:DNA binding"/>
    <property type="evidence" value="ECO:0007669"/>
    <property type="project" value="UniProtKB-KW"/>
</dbReference>
<sequence length="283" mass="30866">MTSKIVSIIESRKETLTSSEKKVAEYVLKNGIEVINMTVSEFSNVSKVSEATIIRFVKKIGFDSFQDFKLSIASDNESLKNYEDIDTTVNKDELPEDIVKKVELGIIRAIESTTSITDISKYINAVNFIRSAKRIEIYGVGSSNAVAKVLNYKLTRMGFAAFSIEDPHMQAISAATMKTGDLAIGISQSGSTIDIVDSLTIAKKHGATTVCITDHVNSPITKFSDTVIQTFSKENPVKTSAGRSIVAQIYAVEILTAILSSVEFEKAQKAGQETAKAVVNKLY</sequence>
<evidence type="ECO:0000256" key="2">
    <source>
        <dbReference type="ARBA" id="ARBA00023125"/>
    </source>
</evidence>
<dbReference type="GO" id="GO:1901135">
    <property type="term" value="P:carbohydrate derivative metabolic process"/>
    <property type="evidence" value="ECO:0007669"/>
    <property type="project" value="InterPro"/>
</dbReference>
<keyword evidence="2" id="KW-0238">DNA-binding</keyword>
<dbReference type="InterPro" id="IPR001347">
    <property type="entry name" value="SIS_dom"/>
</dbReference>